<dbReference type="RefSeq" id="WP_359268578.1">
    <property type="nucleotide sequence ID" value="NZ_JBEZNA010000005.1"/>
</dbReference>
<keyword evidence="3" id="KW-1185">Reference proteome</keyword>
<evidence type="ECO:0000313" key="3">
    <source>
        <dbReference type="Proteomes" id="UP001551584"/>
    </source>
</evidence>
<feature type="region of interest" description="Disordered" evidence="1">
    <location>
        <begin position="1"/>
        <end position="21"/>
    </location>
</feature>
<evidence type="ECO:0000313" key="2">
    <source>
        <dbReference type="EMBL" id="MEU9576385.1"/>
    </source>
</evidence>
<dbReference type="EMBL" id="JBEZNA010000005">
    <property type="protein sequence ID" value="MEU9576385.1"/>
    <property type="molecule type" value="Genomic_DNA"/>
</dbReference>
<sequence length="48" mass="5071">MPDRAHPPLGEYSTRELGDEPAAYDPRLDIGFIPLCGEEPVAAGCTAA</sequence>
<gene>
    <name evidence="2" type="ORF">AB0D95_03695</name>
</gene>
<dbReference type="Proteomes" id="UP001551584">
    <property type="component" value="Unassembled WGS sequence"/>
</dbReference>
<accession>A0ABV3EJN0</accession>
<proteinExistence type="predicted"/>
<reference evidence="2 3" key="1">
    <citation type="submission" date="2024-06" db="EMBL/GenBank/DDBJ databases">
        <title>The Natural Products Discovery Center: Release of the First 8490 Sequenced Strains for Exploring Actinobacteria Biosynthetic Diversity.</title>
        <authorList>
            <person name="Kalkreuter E."/>
            <person name="Kautsar S.A."/>
            <person name="Yang D."/>
            <person name="Bader C.D."/>
            <person name="Teijaro C.N."/>
            <person name="Fluegel L."/>
            <person name="Davis C.M."/>
            <person name="Simpson J.R."/>
            <person name="Lauterbach L."/>
            <person name="Steele A.D."/>
            <person name="Gui C."/>
            <person name="Meng S."/>
            <person name="Li G."/>
            <person name="Viehrig K."/>
            <person name="Ye F."/>
            <person name="Su P."/>
            <person name="Kiefer A.F."/>
            <person name="Nichols A."/>
            <person name="Cepeda A.J."/>
            <person name="Yan W."/>
            <person name="Fan B."/>
            <person name="Jiang Y."/>
            <person name="Adhikari A."/>
            <person name="Zheng C.-J."/>
            <person name="Schuster L."/>
            <person name="Cowan T.M."/>
            <person name="Smanski M.J."/>
            <person name="Chevrette M.G."/>
            <person name="De Carvalho L.P.S."/>
            <person name="Shen B."/>
        </authorList>
    </citation>
    <scope>NUCLEOTIDE SEQUENCE [LARGE SCALE GENOMIC DNA]</scope>
    <source>
        <strain evidence="2 3">NPDC048117</strain>
    </source>
</reference>
<name>A0ABV3EJN0_9ACTN</name>
<comment type="caution">
    <text evidence="2">The sequence shown here is derived from an EMBL/GenBank/DDBJ whole genome shotgun (WGS) entry which is preliminary data.</text>
</comment>
<protein>
    <submittedName>
        <fullName evidence="2">Uncharacterized protein</fullName>
    </submittedName>
</protein>
<organism evidence="2 3">
    <name type="scientific">Streptomyces chilikensis</name>
    <dbReference type="NCBI Taxonomy" id="1194079"/>
    <lineage>
        <taxon>Bacteria</taxon>
        <taxon>Bacillati</taxon>
        <taxon>Actinomycetota</taxon>
        <taxon>Actinomycetes</taxon>
        <taxon>Kitasatosporales</taxon>
        <taxon>Streptomycetaceae</taxon>
        <taxon>Streptomyces</taxon>
    </lineage>
</organism>
<evidence type="ECO:0000256" key="1">
    <source>
        <dbReference type="SAM" id="MobiDB-lite"/>
    </source>
</evidence>